<organism evidence="1 2">
    <name type="scientific">Paracoccidioides lutzii (strain ATCC MYA-826 / Pb01)</name>
    <name type="common">Paracoccidioides brasiliensis</name>
    <dbReference type="NCBI Taxonomy" id="502779"/>
    <lineage>
        <taxon>Eukaryota</taxon>
        <taxon>Fungi</taxon>
        <taxon>Dikarya</taxon>
        <taxon>Ascomycota</taxon>
        <taxon>Pezizomycotina</taxon>
        <taxon>Eurotiomycetes</taxon>
        <taxon>Eurotiomycetidae</taxon>
        <taxon>Onygenales</taxon>
        <taxon>Ajellomycetaceae</taxon>
        <taxon>Paracoccidioides</taxon>
    </lineage>
</organism>
<gene>
    <name evidence="1" type="ORF">PAAG_05906</name>
</gene>
<reference evidence="1 2" key="1">
    <citation type="journal article" date="2011" name="PLoS Genet.">
        <title>Comparative genomic analysis of human fungal pathogens causing paracoccidioidomycosis.</title>
        <authorList>
            <person name="Desjardins C.A."/>
            <person name="Champion M.D."/>
            <person name="Holder J.W."/>
            <person name="Muszewska A."/>
            <person name="Goldberg J."/>
            <person name="Bailao A.M."/>
            <person name="Brigido M.M."/>
            <person name="Ferreira M.E."/>
            <person name="Garcia A.M."/>
            <person name="Grynberg M."/>
            <person name="Gujja S."/>
            <person name="Heiman D.I."/>
            <person name="Henn M.R."/>
            <person name="Kodira C.D."/>
            <person name="Leon-Narvaez H."/>
            <person name="Longo L.V."/>
            <person name="Ma L.J."/>
            <person name="Malavazi I."/>
            <person name="Matsuo A.L."/>
            <person name="Morais F.V."/>
            <person name="Pereira M."/>
            <person name="Rodriguez-Brito S."/>
            <person name="Sakthikumar S."/>
            <person name="Salem-Izacc S.M."/>
            <person name="Sykes S.M."/>
            <person name="Teixeira M.M."/>
            <person name="Vallejo M.C."/>
            <person name="Walter M.E."/>
            <person name="Yandava C."/>
            <person name="Young S."/>
            <person name="Zeng Q."/>
            <person name="Zucker J."/>
            <person name="Felipe M.S."/>
            <person name="Goldman G.H."/>
            <person name="Haas B.J."/>
            <person name="McEwen J.G."/>
            <person name="Nino-Vega G."/>
            <person name="Puccia R."/>
            <person name="San-Blas G."/>
            <person name="Soares C.M."/>
            <person name="Birren B.W."/>
            <person name="Cuomo C.A."/>
        </authorList>
    </citation>
    <scope>NUCLEOTIDE SEQUENCE [LARGE SCALE GENOMIC DNA]</scope>
    <source>
        <strain evidence="2">ATCC MYA-826 / Pb01</strain>
    </source>
</reference>
<dbReference type="GeneID" id="9095356"/>
<proteinExistence type="predicted"/>
<dbReference type="HOGENOM" id="CLU_2942379_0_0_1"/>
<name>C1H565_PARBA</name>
<dbReference type="VEuPathDB" id="FungiDB:PAAG_05906"/>
<evidence type="ECO:0000313" key="2">
    <source>
        <dbReference type="Proteomes" id="UP000002059"/>
    </source>
</evidence>
<keyword evidence="2" id="KW-1185">Reference proteome</keyword>
<dbReference type="KEGG" id="pbl:PAAG_05906"/>
<dbReference type="RefSeq" id="XP_002792118.2">
    <property type="nucleotide sequence ID" value="XM_002792072.2"/>
</dbReference>
<dbReference type="EMBL" id="KN294007">
    <property type="protein sequence ID" value="EEH34859.2"/>
    <property type="molecule type" value="Genomic_DNA"/>
</dbReference>
<dbReference type="Proteomes" id="UP000002059">
    <property type="component" value="Partially assembled WGS sequence"/>
</dbReference>
<evidence type="ECO:0000313" key="1">
    <source>
        <dbReference type="EMBL" id="EEH34859.2"/>
    </source>
</evidence>
<protein>
    <submittedName>
        <fullName evidence="1">Uncharacterized protein</fullName>
    </submittedName>
</protein>
<dbReference type="AlphaFoldDB" id="C1H565"/>
<accession>C1H565</accession>
<sequence>MARFVRPWNILQTPLHLQQYGPGRGAYFGIGYIEFESGGLNAIQYAEHMRYATTLSDPSD</sequence>